<keyword evidence="3" id="KW-1185">Reference proteome</keyword>
<dbReference type="KEGG" id="pox:MB84_29155"/>
<reference evidence="2" key="1">
    <citation type="submission" date="2016-06" db="EMBL/GenBank/DDBJ databases">
        <title>Pandoraea oxalativorans DSM 23570 Genome Sequencing.</title>
        <authorList>
            <person name="Ee R."/>
            <person name="Lim Y.-L."/>
            <person name="Yong D."/>
            <person name="Yin W.-F."/>
            <person name="Chan K.-G."/>
        </authorList>
    </citation>
    <scope>NUCLEOTIDE SEQUENCE</scope>
    <source>
        <strain evidence="2">DSM 23570</strain>
        <plasmid evidence="2">pPO70-1</plasmid>
    </source>
</reference>
<evidence type="ECO:0000313" key="2">
    <source>
        <dbReference type="EMBL" id="AKK24844.1"/>
    </source>
</evidence>
<dbReference type="SUPFAM" id="SSF52047">
    <property type="entry name" value="RNI-like"/>
    <property type="match status" value="1"/>
</dbReference>
<dbReference type="InterPro" id="IPR032675">
    <property type="entry name" value="LRR_dom_sf"/>
</dbReference>
<dbReference type="Proteomes" id="UP000035050">
    <property type="component" value="Plasmid pPO70-1"/>
</dbReference>
<dbReference type="AlphaFoldDB" id="A0A0G3ICC9"/>
<sequence length="475" mass="52483">MWPPPKAVELRVVDRLLTKAQLEVIKEEMRRHGTELEYLHFGTPECRSDEVVVTKHSLQPIPVNPAEVIASFQVAPKLKILSLDLSNAESVQNSAACAEVVNGIVTALHHLPSLERFALALEGGAPRPDSIALLFDKTSHVRTLKAFFLSLSESHGFGKNNVELREAWRSLAKMSSLEELHIYMNNFLDDDMQVNDAAIADLCEAVQSLSALGSVRLEFGVSETTFASAARALELGTELPLRTLHVRDYRDEAPEAQAPIVGGNDPMWQAAPPLALEQLTLEVKGMPYSMRNIVDLFAWIGSARTLKSLSLDISSIREIGANNSLSRHIFRKLSALTLLETLVIRTNANVLMDDAVVMALDEALRNMPWLRTLRLEMDGAACTDDALDRLFDTVANELDYMVSVYVQARGCEKINEGTVRQLMAFHFTNTNVTATVVLSPVFEGAPQPEDAQRDAGQLDEAHRHAARPAETRLTC</sequence>
<dbReference type="PATRIC" id="fig|573737.6.peg.5821"/>
<feature type="region of interest" description="Disordered" evidence="1">
    <location>
        <begin position="445"/>
        <end position="475"/>
    </location>
</feature>
<name>A0A0G3ICC9_9BURK</name>
<evidence type="ECO:0008006" key="4">
    <source>
        <dbReference type="Google" id="ProtNLM"/>
    </source>
</evidence>
<protein>
    <recommendedName>
        <fullName evidence="4">F-box domain-containing protein</fullName>
    </recommendedName>
</protein>
<keyword evidence="2" id="KW-0614">Plasmid</keyword>
<proteinExistence type="predicted"/>
<feature type="compositionally biased region" description="Basic and acidic residues" evidence="1">
    <location>
        <begin position="459"/>
        <end position="475"/>
    </location>
</feature>
<evidence type="ECO:0000256" key="1">
    <source>
        <dbReference type="SAM" id="MobiDB-lite"/>
    </source>
</evidence>
<organism evidence="2 3">
    <name type="scientific">Pandoraea oxalativorans</name>
    <dbReference type="NCBI Taxonomy" id="573737"/>
    <lineage>
        <taxon>Bacteria</taxon>
        <taxon>Pseudomonadati</taxon>
        <taxon>Pseudomonadota</taxon>
        <taxon>Betaproteobacteria</taxon>
        <taxon>Burkholderiales</taxon>
        <taxon>Burkholderiaceae</taxon>
        <taxon>Pandoraea</taxon>
    </lineage>
</organism>
<evidence type="ECO:0000313" key="3">
    <source>
        <dbReference type="Proteomes" id="UP000035050"/>
    </source>
</evidence>
<accession>A0A0G3ICC9</accession>
<geneLocation type="plasmid" evidence="2 3">
    <name>pPO70-1</name>
</geneLocation>
<dbReference type="Gene3D" id="3.80.10.10">
    <property type="entry name" value="Ribonuclease Inhibitor"/>
    <property type="match status" value="1"/>
</dbReference>
<gene>
    <name evidence="2" type="ORF">MB84_29155</name>
</gene>
<dbReference type="EMBL" id="CP011518">
    <property type="protein sequence ID" value="AKK24844.1"/>
    <property type="molecule type" value="Genomic_DNA"/>
</dbReference>